<proteinExistence type="predicted"/>
<protein>
    <submittedName>
        <fullName evidence="2">Uncharacterized protein</fullName>
    </submittedName>
</protein>
<organism evidence="2 3">
    <name type="scientific">Corynespora cassiicola Philippines</name>
    <dbReference type="NCBI Taxonomy" id="1448308"/>
    <lineage>
        <taxon>Eukaryota</taxon>
        <taxon>Fungi</taxon>
        <taxon>Dikarya</taxon>
        <taxon>Ascomycota</taxon>
        <taxon>Pezizomycotina</taxon>
        <taxon>Dothideomycetes</taxon>
        <taxon>Pleosporomycetidae</taxon>
        <taxon>Pleosporales</taxon>
        <taxon>Corynesporascaceae</taxon>
        <taxon>Corynespora</taxon>
    </lineage>
</organism>
<gene>
    <name evidence="2" type="ORF">BS50DRAFT_111112</name>
</gene>
<reference evidence="2 3" key="1">
    <citation type="journal article" date="2018" name="Front. Microbiol.">
        <title>Genome-Wide Analysis of Corynespora cassiicola Leaf Fall Disease Putative Effectors.</title>
        <authorList>
            <person name="Lopez D."/>
            <person name="Ribeiro S."/>
            <person name="Label P."/>
            <person name="Fumanal B."/>
            <person name="Venisse J.S."/>
            <person name="Kohler A."/>
            <person name="de Oliveira R.R."/>
            <person name="Labutti K."/>
            <person name="Lipzen A."/>
            <person name="Lail K."/>
            <person name="Bauer D."/>
            <person name="Ohm R.A."/>
            <person name="Barry K.W."/>
            <person name="Spatafora J."/>
            <person name="Grigoriev I.V."/>
            <person name="Martin F.M."/>
            <person name="Pujade-Renaud V."/>
        </authorList>
    </citation>
    <scope>NUCLEOTIDE SEQUENCE [LARGE SCALE GENOMIC DNA]</scope>
    <source>
        <strain evidence="2 3">Philippines</strain>
    </source>
</reference>
<sequence>MFGSALGVRIDADSMAAALSCSSSSCCCSCCSACREHDTRPMLDPHRIPGAAPCVCQRGACRCPRTRPRTRPRVALPEPSSGVAASRPAHCPKFAIHHVQASAPGASKRPFRPNNASESKHSISKTPPREAPNQRGPRARTVPPRCLCPFCRPPTLPPRVTSSIVTVPAPTPCAPRANPVHAFFSAESMPQKGTIRALLTAGTSSPSALQMTRSVGDCRRLLSRPIASSAQRMSMDITPPYPLDTCKSLTWPCQKILFSRRLV</sequence>
<feature type="region of interest" description="Disordered" evidence="1">
    <location>
        <begin position="102"/>
        <end position="140"/>
    </location>
</feature>
<evidence type="ECO:0000313" key="3">
    <source>
        <dbReference type="Proteomes" id="UP000240883"/>
    </source>
</evidence>
<evidence type="ECO:0000256" key="1">
    <source>
        <dbReference type="SAM" id="MobiDB-lite"/>
    </source>
</evidence>
<name>A0A2T2NEC5_CORCC</name>
<dbReference type="AlphaFoldDB" id="A0A2T2NEC5"/>
<accession>A0A2T2NEC5</accession>
<dbReference type="Proteomes" id="UP000240883">
    <property type="component" value="Unassembled WGS sequence"/>
</dbReference>
<evidence type="ECO:0000313" key="2">
    <source>
        <dbReference type="EMBL" id="PSN63388.1"/>
    </source>
</evidence>
<keyword evidence="3" id="KW-1185">Reference proteome</keyword>
<dbReference type="EMBL" id="KZ678140">
    <property type="protein sequence ID" value="PSN63388.1"/>
    <property type="molecule type" value="Genomic_DNA"/>
</dbReference>